<reference evidence="2 3" key="1">
    <citation type="journal article" date="2018" name="Front. Microbiol.">
        <title>Prospects for Fungal Bioremediation of Acidic Radioactive Waste Sites: Characterization and Genome Sequence of Rhodotorula taiwanensis MD1149.</title>
        <authorList>
            <person name="Tkavc R."/>
            <person name="Matrosova V.Y."/>
            <person name="Grichenko O.E."/>
            <person name="Gostincar C."/>
            <person name="Volpe R.P."/>
            <person name="Klimenkova P."/>
            <person name="Gaidamakova E.K."/>
            <person name="Zhou C.E."/>
            <person name="Stewart B.J."/>
            <person name="Lyman M.G."/>
            <person name="Malfatti S.A."/>
            <person name="Rubinfeld B."/>
            <person name="Courtot M."/>
            <person name="Singh J."/>
            <person name="Dalgard C.L."/>
            <person name="Hamilton T."/>
            <person name="Frey K.G."/>
            <person name="Gunde-Cimerman N."/>
            <person name="Dugan L."/>
            <person name="Daly M.J."/>
        </authorList>
    </citation>
    <scope>NUCLEOTIDE SEQUENCE [LARGE SCALE GENOMIC DNA]</scope>
    <source>
        <strain evidence="2 3">MD1149</strain>
    </source>
</reference>
<evidence type="ECO:0000313" key="3">
    <source>
        <dbReference type="Proteomes" id="UP000237144"/>
    </source>
</evidence>
<evidence type="ECO:0000259" key="1">
    <source>
        <dbReference type="PROSITE" id="PS50263"/>
    </source>
</evidence>
<dbReference type="InterPro" id="IPR003010">
    <property type="entry name" value="C-N_Hydrolase"/>
</dbReference>
<comment type="caution">
    <text evidence="2">The sequence shown here is derived from an EMBL/GenBank/DDBJ whole genome shotgun (WGS) entry which is preliminary data.</text>
</comment>
<dbReference type="EMBL" id="PJQD01000021">
    <property type="protein sequence ID" value="POY74873.1"/>
    <property type="molecule type" value="Genomic_DNA"/>
</dbReference>
<dbReference type="InterPro" id="IPR039703">
    <property type="entry name" value="Nta1"/>
</dbReference>
<dbReference type="OrthoDB" id="201515at2759"/>
<dbReference type="Proteomes" id="UP000237144">
    <property type="component" value="Unassembled WGS sequence"/>
</dbReference>
<dbReference type="AlphaFoldDB" id="A0A2S5BDP2"/>
<dbReference type="PANTHER" id="PTHR11750:SF26">
    <property type="entry name" value="PROTEIN N-TERMINAL AMIDASE"/>
    <property type="match status" value="1"/>
</dbReference>
<organism evidence="2 3">
    <name type="scientific">Rhodotorula taiwanensis</name>
    <dbReference type="NCBI Taxonomy" id="741276"/>
    <lineage>
        <taxon>Eukaryota</taxon>
        <taxon>Fungi</taxon>
        <taxon>Dikarya</taxon>
        <taxon>Basidiomycota</taxon>
        <taxon>Pucciniomycotina</taxon>
        <taxon>Microbotryomycetes</taxon>
        <taxon>Sporidiobolales</taxon>
        <taxon>Sporidiobolaceae</taxon>
        <taxon>Rhodotorula</taxon>
    </lineage>
</organism>
<dbReference type="GO" id="GO:0030163">
    <property type="term" value="P:protein catabolic process"/>
    <property type="evidence" value="ECO:0007669"/>
    <property type="project" value="TreeGrafter"/>
</dbReference>
<dbReference type="SUPFAM" id="SSF56317">
    <property type="entry name" value="Carbon-nitrogen hydrolase"/>
    <property type="match status" value="1"/>
</dbReference>
<dbReference type="PANTHER" id="PTHR11750">
    <property type="entry name" value="PROTEIN N-TERMINAL AMIDASE"/>
    <property type="match status" value="1"/>
</dbReference>
<name>A0A2S5BDP2_9BASI</name>
<dbReference type="PROSITE" id="PS50263">
    <property type="entry name" value="CN_HYDROLASE"/>
    <property type="match status" value="1"/>
</dbReference>
<evidence type="ECO:0000313" key="2">
    <source>
        <dbReference type="EMBL" id="POY74873.1"/>
    </source>
</evidence>
<keyword evidence="3" id="KW-1185">Reference proteome</keyword>
<proteinExistence type="predicted"/>
<dbReference type="InterPro" id="IPR036526">
    <property type="entry name" value="C-N_Hydrolase_sf"/>
</dbReference>
<dbReference type="STRING" id="741276.A0A2S5BDP2"/>
<protein>
    <recommendedName>
        <fullName evidence="1">CN hydrolase domain-containing protein</fullName>
    </recommendedName>
</protein>
<feature type="domain" description="CN hydrolase" evidence="1">
    <location>
        <begin position="6"/>
        <end position="354"/>
    </location>
</feature>
<accession>A0A2S5BDP2</accession>
<gene>
    <name evidence="2" type="ORF">BMF94_2146</name>
</gene>
<dbReference type="Gene3D" id="3.60.110.10">
    <property type="entry name" value="Carbon-nitrogen hydrolase"/>
    <property type="match status" value="1"/>
</dbReference>
<sequence length="362" mass="39298">MQERFLRTACMQLSPCFKDWDASRRRADALLADLDADSIDLLVLPEMAFTGERGADVLPVAADQAAAYMLTSIRIKQAIASSPRRTSTRSRNWSAKGELLTGPLPPVRALPECAPARRIGCYVVIGLPIRDASEAAESTPIPERTYRNSVIIVSPEGSLVHVYHKTFLYGELTNDRADYLWAIAGPGFSAVDLPFPPSSPCRTRGHDGPTPATFRLVPAICMDLNMPTFESPFDAFELGTFASEHDADLVVGAMSWLDSEPPTAHEGVGTDEATDDPGSVTEWEQVRQVLSYWVLRLNPLIGSGAAFVCANRIGREGDVLFTGSSCAIELGDRPTVVEHAGKRTERLVLARVALPDKSGSID</sequence>
<dbReference type="GO" id="GO:0070773">
    <property type="term" value="F:protein-N-terminal glutamine amidohydrolase activity"/>
    <property type="evidence" value="ECO:0007669"/>
    <property type="project" value="InterPro"/>
</dbReference>
<dbReference type="GO" id="GO:0008418">
    <property type="term" value="F:protein-N-terminal asparagine amidohydrolase activity"/>
    <property type="evidence" value="ECO:0007669"/>
    <property type="project" value="InterPro"/>
</dbReference>